<evidence type="ECO:0000256" key="1">
    <source>
        <dbReference type="SAM" id="MobiDB-lite"/>
    </source>
</evidence>
<organism evidence="2 3">
    <name type="scientific">Heterorhabditis bacteriophora</name>
    <name type="common">Entomopathogenic nematode worm</name>
    <dbReference type="NCBI Taxonomy" id="37862"/>
    <lineage>
        <taxon>Eukaryota</taxon>
        <taxon>Metazoa</taxon>
        <taxon>Ecdysozoa</taxon>
        <taxon>Nematoda</taxon>
        <taxon>Chromadorea</taxon>
        <taxon>Rhabditida</taxon>
        <taxon>Rhabditina</taxon>
        <taxon>Rhabditomorpha</taxon>
        <taxon>Strongyloidea</taxon>
        <taxon>Heterorhabditidae</taxon>
        <taxon>Heterorhabditis</taxon>
    </lineage>
</organism>
<feature type="region of interest" description="Disordered" evidence="1">
    <location>
        <begin position="169"/>
        <end position="205"/>
    </location>
</feature>
<accession>A0A1I7XRH4</accession>
<evidence type="ECO:0000313" key="3">
    <source>
        <dbReference type="WBParaSite" id="Hba_20130"/>
    </source>
</evidence>
<reference evidence="3" key="1">
    <citation type="submission" date="2016-11" db="UniProtKB">
        <authorList>
            <consortium name="WormBaseParasite"/>
        </authorList>
    </citation>
    <scope>IDENTIFICATION</scope>
</reference>
<sequence>MADHLLCVSAIPTEVRNRLRCGFRLFMGQPQTTEPMISFDALGRCVWKTPRNGFLEPQCSEEPGLCLSALKSRGFASFLRASKALRKPLTTSGWTRPELPSGKGRGKLTTKLIFLGVFQTHRPSASKLIVGSVVCGCPMNSRNPHLSLFRTSVGIALTHNKWSAITKQLRRPKSTWTGSEPRPPHPTAHRLPLDHDHTHSSSMGD</sequence>
<name>A0A1I7XRH4_HETBA</name>
<dbReference type="AlphaFoldDB" id="A0A1I7XRH4"/>
<evidence type="ECO:0000313" key="2">
    <source>
        <dbReference type="Proteomes" id="UP000095283"/>
    </source>
</evidence>
<proteinExistence type="predicted"/>
<protein>
    <submittedName>
        <fullName evidence="3">Transposase</fullName>
    </submittedName>
</protein>
<dbReference type="WBParaSite" id="Hba_20130">
    <property type="protein sequence ID" value="Hba_20130"/>
    <property type="gene ID" value="Hba_20130"/>
</dbReference>
<keyword evidence="2" id="KW-1185">Reference proteome</keyword>
<dbReference type="Proteomes" id="UP000095283">
    <property type="component" value="Unplaced"/>
</dbReference>